<evidence type="ECO:0000313" key="1">
    <source>
        <dbReference type="EMBL" id="AMR78554.1"/>
    </source>
</evidence>
<sequence>MKRAVIVLTAFAAVGVLFWWIFGMRVDPTPSVTTSAVKLYATEADANARTGDIATIPVGAKCYTVRVGGKANAIRVRCEDPKLEGWVREFYFFDPPPF</sequence>
<keyword evidence="2" id="KW-1185">Reference proteome</keyword>
<accession>A0A142JKE2</accession>
<dbReference type="EMBL" id="CP014844">
    <property type="protein sequence ID" value="AMR78554.1"/>
    <property type="molecule type" value="Genomic_DNA"/>
</dbReference>
<organism evidence="1 2">
    <name type="scientific">Cupriavidus nantongensis</name>
    <dbReference type="NCBI Taxonomy" id="1796606"/>
    <lineage>
        <taxon>Bacteria</taxon>
        <taxon>Pseudomonadati</taxon>
        <taxon>Pseudomonadota</taxon>
        <taxon>Betaproteobacteria</taxon>
        <taxon>Burkholderiales</taxon>
        <taxon>Burkholderiaceae</taxon>
        <taxon>Cupriavidus</taxon>
    </lineage>
</organism>
<dbReference type="OrthoDB" id="9959439at2"/>
<dbReference type="AlphaFoldDB" id="A0A142JKE2"/>
<gene>
    <name evidence="1" type="ORF">A2G96_12835</name>
</gene>
<dbReference type="KEGG" id="cnan:A2G96_12835"/>
<dbReference type="Proteomes" id="UP000075238">
    <property type="component" value="Chromosome 1"/>
</dbReference>
<dbReference type="RefSeq" id="WP_062799728.1">
    <property type="nucleotide sequence ID" value="NZ_CP014844.1"/>
</dbReference>
<evidence type="ECO:0000313" key="2">
    <source>
        <dbReference type="Proteomes" id="UP000075238"/>
    </source>
</evidence>
<name>A0A142JKE2_9BURK</name>
<reference evidence="1 2" key="1">
    <citation type="submission" date="2016-03" db="EMBL/GenBank/DDBJ databases">
        <title>Complete genome sequence of a novel chlorpyrifos degrading bacterium, Cupriavidus nantongensis sp. X1.</title>
        <authorList>
            <person name="Fang L."/>
        </authorList>
    </citation>
    <scope>NUCLEOTIDE SEQUENCE [LARGE SCALE GENOMIC DNA]</scope>
    <source>
        <strain evidence="1 2">X1</strain>
    </source>
</reference>
<protein>
    <submittedName>
        <fullName evidence="1">Uncharacterized protein</fullName>
    </submittedName>
</protein>
<proteinExistence type="predicted"/>